<dbReference type="Gene3D" id="1.10.10.10">
    <property type="entry name" value="Winged helix-like DNA-binding domain superfamily/Winged helix DNA-binding domain"/>
    <property type="match status" value="1"/>
</dbReference>
<proteinExistence type="predicted"/>
<reference evidence="2 3" key="1">
    <citation type="submission" date="2024-06" db="EMBL/GenBank/DDBJ databases">
        <title>Genomic Encyclopedia of Type Strains, Phase V (KMG-V): Genome sequencing to study the core and pangenomes of soil and plant-associated prokaryotes.</title>
        <authorList>
            <person name="Whitman W."/>
        </authorList>
    </citation>
    <scope>NUCLEOTIDE SEQUENCE [LARGE SCALE GENOMIC DNA]</scope>
    <source>
        <strain evidence="2 3">USDA 160</strain>
    </source>
</reference>
<dbReference type="SUPFAM" id="SSF46785">
    <property type="entry name" value="Winged helix' DNA-binding domain"/>
    <property type="match status" value="1"/>
</dbReference>
<accession>A0ABV2S163</accession>
<dbReference type="Proteomes" id="UP001549291">
    <property type="component" value="Unassembled WGS sequence"/>
</dbReference>
<dbReference type="InterPro" id="IPR036388">
    <property type="entry name" value="WH-like_DNA-bd_sf"/>
</dbReference>
<gene>
    <name evidence="2" type="ORF">ABIF63_007018</name>
</gene>
<name>A0ABV2S163_BRAJP</name>
<protein>
    <recommendedName>
        <fullName evidence="1">HTH lysR-type domain-containing protein</fullName>
    </recommendedName>
</protein>
<organism evidence="2 3">
    <name type="scientific">Bradyrhizobium japonicum</name>
    <dbReference type="NCBI Taxonomy" id="375"/>
    <lineage>
        <taxon>Bacteria</taxon>
        <taxon>Pseudomonadati</taxon>
        <taxon>Pseudomonadota</taxon>
        <taxon>Alphaproteobacteria</taxon>
        <taxon>Hyphomicrobiales</taxon>
        <taxon>Nitrobacteraceae</taxon>
        <taxon>Bradyrhizobium</taxon>
    </lineage>
</organism>
<dbReference type="InterPro" id="IPR000847">
    <property type="entry name" value="LysR_HTH_N"/>
</dbReference>
<dbReference type="EMBL" id="JBEPTQ010000002">
    <property type="protein sequence ID" value="MET4722912.1"/>
    <property type="molecule type" value="Genomic_DNA"/>
</dbReference>
<keyword evidence="3" id="KW-1185">Reference proteome</keyword>
<evidence type="ECO:0000313" key="2">
    <source>
        <dbReference type="EMBL" id="MET4722912.1"/>
    </source>
</evidence>
<sequence>MRSSAPRKPEISYRFDTGTHGVHAEVSASGNVGRPKFASMDIVNALKVLVRVTQTFLDERFGVRLLHRTTRKLSLTDDGQMLLHLARPVLEGIGTMEAAMARAIPAP</sequence>
<dbReference type="PROSITE" id="PS50931">
    <property type="entry name" value="HTH_LYSR"/>
    <property type="match status" value="1"/>
</dbReference>
<evidence type="ECO:0000259" key="1">
    <source>
        <dbReference type="PROSITE" id="PS50931"/>
    </source>
</evidence>
<comment type="caution">
    <text evidence="2">The sequence shown here is derived from an EMBL/GenBank/DDBJ whole genome shotgun (WGS) entry which is preliminary data.</text>
</comment>
<evidence type="ECO:0000313" key="3">
    <source>
        <dbReference type="Proteomes" id="UP001549291"/>
    </source>
</evidence>
<dbReference type="InterPro" id="IPR036390">
    <property type="entry name" value="WH_DNA-bd_sf"/>
</dbReference>
<feature type="domain" description="HTH lysR-type" evidence="1">
    <location>
        <begin position="59"/>
        <end position="76"/>
    </location>
</feature>